<organism evidence="1 2">
    <name type="scientific">Arcicella rigui</name>
    <dbReference type="NCBI Taxonomy" id="797020"/>
    <lineage>
        <taxon>Bacteria</taxon>
        <taxon>Pseudomonadati</taxon>
        <taxon>Bacteroidota</taxon>
        <taxon>Cytophagia</taxon>
        <taxon>Cytophagales</taxon>
        <taxon>Flectobacillaceae</taxon>
        <taxon>Arcicella</taxon>
    </lineage>
</organism>
<evidence type="ECO:0000313" key="2">
    <source>
        <dbReference type="Proteomes" id="UP001302949"/>
    </source>
</evidence>
<dbReference type="Proteomes" id="UP001302949">
    <property type="component" value="Unassembled WGS sequence"/>
</dbReference>
<accession>A0ABU5QCU9</accession>
<comment type="caution">
    <text evidence="1">The sequence shown here is derived from an EMBL/GenBank/DDBJ whole genome shotgun (WGS) entry which is preliminary data.</text>
</comment>
<protein>
    <submittedName>
        <fullName evidence="1">Uncharacterized protein</fullName>
    </submittedName>
</protein>
<evidence type="ECO:0000313" key="1">
    <source>
        <dbReference type="EMBL" id="MEA5140674.1"/>
    </source>
</evidence>
<dbReference type="EMBL" id="JAYFUM010000020">
    <property type="protein sequence ID" value="MEA5140674.1"/>
    <property type="molecule type" value="Genomic_DNA"/>
</dbReference>
<name>A0ABU5QCU9_9BACT</name>
<sequence>MVAKTQKKSELIPKKQYKGILEPYELSTPEERKKAVERNKELYKKVNK</sequence>
<dbReference type="RefSeq" id="WP_323297829.1">
    <property type="nucleotide sequence ID" value="NZ_JAYFUM010000020.1"/>
</dbReference>
<gene>
    <name evidence="1" type="ORF">VB248_16110</name>
</gene>
<proteinExistence type="predicted"/>
<reference evidence="1 2" key="1">
    <citation type="submission" date="2023-12" db="EMBL/GenBank/DDBJ databases">
        <title>Novel species of the genus Arcicella isolated from rivers.</title>
        <authorList>
            <person name="Lu H."/>
        </authorList>
    </citation>
    <scope>NUCLEOTIDE SEQUENCE [LARGE SCALE GENOMIC DNA]</scope>
    <source>
        <strain evidence="1 2">KCTC 23307</strain>
    </source>
</reference>
<keyword evidence="2" id="KW-1185">Reference proteome</keyword>